<evidence type="ECO:0000256" key="2">
    <source>
        <dbReference type="ARBA" id="ARBA00022483"/>
    </source>
</evidence>
<dbReference type="GO" id="GO:0005886">
    <property type="term" value="C:plasma membrane"/>
    <property type="evidence" value="ECO:0007669"/>
    <property type="project" value="TreeGrafter"/>
</dbReference>
<dbReference type="EMBL" id="JADCNM010000001">
    <property type="protein sequence ID" value="KAG0503228.1"/>
    <property type="molecule type" value="Genomic_DNA"/>
</dbReference>
<dbReference type="SUPFAM" id="SSF58038">
    <property type="entry name" value="SNARE fusion complex"/>
    <property type="match status" value="1"/>
</dbReference>
<evidence type="ECO:0000256" key="1">
    <source>
        <dbReference type="ARBA" id="ARBA00008070"/>
    </source>
</evidence>
<dbReference type="Gene3D" id="1.20.5.110">
    <property type="match status" value="1"/>
</dbReference>
<dbReference type="Gene3D" id="2.130.10.10">
    <property type="entry name" value="YVTN repeat-like/Quinoprotein amine dehydrogenase"/>
    <property type="match status" value="2"/>
</dbReference>
<name>A0A835VNB2_VANPL</name>
<feature type="region of interest" description="Disordered" evidence="3">
    <location>
        <begin position="1014"/>
        <end position="1038"/>
    </location>
</feature>
<dbReference type="Proteomes" id="UP000639772">
    <property type="component" value="Chromosome 1"/>
</dbReference>
<comment type="similarity">
    <text evidence="1">Belongs to the WD repeat L(2)GL family.</text>
</comment>
<organism evidence="4 5">
    <name type="scientific">Vanilla planifolia</name>
    <name type="common">Vanilla</name>
    <dbReference type="NCBI Taxonomy" id="51239"/>
    <lineage>
        <taxon>Eukaryota</taxon>
        <taxon>Viridiplantae</taxon>
        <taxon>Streptophyta</taxon>
        <taxon>Embryophyta</taxon>
        <taxon>Tracheophyta</taxon>
        <taxon>Spermatophyta</taxon>
        <taxon>Magnoliopsida</taxon>
        <taxon>Liliopsida</taxon>
        <taxon>Asparagales</taxon>
        <taxon>Orchidaceae</taxon>
        <taxon>Vanilloideae</taxon>
        <taxon>Vanilleae</taxon>
        <taxon>Vanilla</taxon>
    </lineage>
</organism>
<dbReference type="GO" id="GO:0005737">
    <property type="term" value="C:cytoplasm"/>
    <property type="evidence" value="ECO:0007669"/>
    <property type="project" value="TreeGrafter"/>
</dbReference>
<feature type="region of interest" description="Disordered" evidence="3">
    <location>
        <begin position="738"/>
        <end position="768"/>
    </location>
</feature>
<reference evidence="4 5" key="1">
    <citation type="journal article" date="2020" name="Nat. Food">
        <title>A phased Vanilla planifolia genome enables genetic improvement of flavour and production.</title>
        <authorList>
            <person name="Hasing T."/>
            <person name="Tang H."/>
            <person name="Brym M."/>
            <person name="Khazi F."/>
            <person name="Huang T."/>
            <person name="Chambers A.H."/>
        </authorList>
    </citation>
    <scope>NUCLEOTIDE SEQUENCE [LARGE SCALE GENOMIC DNA]</scope>
    <source>
        <tissue evidence="4">Leaf</tissue>
    </source>
</reference>
<dbReference type="InterPro" id="IPR001680">
    <property type="entry name" value="WD40_rpt"/>
</dbReference>
<evidence type="ECO:0000256" key="3">
    <source>
        <dbReference type="SAM" id="MobiDB-lite"/>
    </source>
</evidence>
<dbReference type="PANTHER" id="PTHR10241">
    <property type="entry name" value="LETHAL 2 GIANT LARVAE PROTEIN"/>
    <property type="match status" value="1"/>
</dbReference>
<dbReference type="GO" id="GO:0019905">
    <property type="term" value="F:syntaxin binding"/>
    <property type="evidence" value="ECO:0007669"/>
    <property type="project" value="TreeGrafter"/>
</dbReference>
<keyword evidence="2" id="KW-0268">Exocytosis</keyword>
<dbReference type="SUPFAM" id="SSF50952">
    <property type="entry name" value="Soluble quinoprotein glucose dehydrogenase"/>
    <property type="match status" value="1"/>
</dbReference>
<dbReference type="GO" id="GO:0045159">
    <property type="term" value="F:myosin II binding"/>
    <property type="evidence" value="ECO:0007669"/>
    <property type="project" value="TreeGrafter"/>
</dbReference>
<dbReference type="SUPFAM" id="SSF50978">
    <property type="entry name" value="WD40 repeat-like"/>
    <property type="match status" value="1"/>
</dbReference>
<proteinExistence type="inferred from homology"/>
<gene>
    <name evidence="4" type="ORF">HPP92_003300</name>
</gene>
<dbReference type="OrthoDB" id="19944at2759"/>
<feature type="compositionally biased region" description="Basic and acidic residues" evidence="3">
    <location>
        <begin position="1015"/>
        <end position="1032"/>
    </location>
</feature>
<protein>
    <recommendedName>
        <fullName evidence="6">V-SNARE coiled-coil homology domain-containing protein</fullName>
    </recommendedName>
</protein>
<dbReference type="GO" id="GO:0006887">
    <property type="term" value="P:exocytosis"/>
    <property type="evidence" value="ECO:0007669"/>
    <property type="project" value="UniProtKB-KW"/>
</dbReference>
<accession>A0A835VNB2</accession>
<dbReference type="InterPro" id="IPR011041">
    <property type="entry name" value="Quinoprot_gluc/sorb_DH_b-prop"/>
</dbReference>
<dbReference type="AlphaFoldDB" id="A0A835VNB2"/>
<dbReference type="InterPro" id="IPR015943">
    <property type="entry name" value="WD40/YVTN_repeat-like_dom_sf"/>
</dbReference>
<evidence type="ECO:0000313" key="5">
    <source>
        <dbReference type="Proteomes" id="UP000639772"/>
    </source>
</evidence>
<dbReference type="InterPro" id="IPR036322">
    <property type="entry name" value="WD40_repeat_dom_sf"/>
</dbReference>
<comment type="caution">
    <text evidence="4">The sequence shown here is derived from an EMBL/GenBank/DDBJ whole genome shotgun (WGS) entry which is preliminary data.</text>
</comment>
<evidence type="ECO:0008006" key="6">
    <source>
        <dbReference type="Google" id="ProtNLM"/>
    </source>
</evidence>
<dbReference type="CDD" id="cd15873">
    <property type="entry name" value="R-SNARE_STXBP5_6"/>
    <property type="match status" value="1"/>
</dbReference>
<dbReference type="SMART" id="SM00320">
    <property type="entry name" value="WD40"/>
    <property type="match status" value="4"/>
</dbReference>
<dbReference type="GO" id="GO:0006893">
    <property type="term" value="P:Golgi to plasma membrane transport"/>
    <property type="evidence" value="ECO:0007669"/>
    <property type="project" value="TreeGrafter"/>
</dbReference>
<dbReference type="PANTHER" id="PTHR10241:SF25">
    <property type="entry name" value="TOMOSYN, ISOFORM C"/>
    <property type="match status" value="1"/>
</dbReference>
<dbReference type="GO" id="GO:0005096">
    <property type="term" value="F:GTPase activator activity"/>
    <property type="evidence" value="ECO:0007669"/>
    <property type="project" value="TreeGrafter"/>
</dbReference>
<sequence>MFVKNLLHKAIGQNLQHGNVESTNQGFQVVMHYGIPYTASILAFDAIQRTLAIGTLDGRIKIIGGDNIEGLLISTKKLPYKYLQFLENKGLIIGVSNENDIQVWDLQSRKLSYSLEWEVNITAFAVINGTYFMYVGDENGLLSVLKYDFEEGKLSSMPYNIPANTLSESIGVSIPNQRQIVGILPQPGSSGARVLILYENGAIVLWDIIESQAIAVRSSMDLQLKIKEFNDSPLETSDGFQDTPVNEPEEKEICSVCWASNSGSVIAVGYIDGDILLWDLSVSSSAKGKETAVLSKNVVKLQLSSGERRLPVIVLHWAANAKANNDKGGQLFIYGGDDMGSEEVISILSLEWSTGIDTVRCISRAELNLDGSFADMILVPDARPATNNSTAALFVLTNPGQINVYDGAMLGMLKSVEGVDCAQPEKFPVVVPTVDPAITITRLCLLPTDKSAKVSFKKAFAKRNRTPTLPTGTKWPLTGGVPNEATVSDVDITERLYIAGYQDGSLRIWDATHPILTLMFVLDGKIPAPEVDGQRASISALDFSPLSMSLIVGNEFGLVRVYTFHSGANRSNIHLVNGNKHDVHPIYQGEGFHSTAIFTLGSPIRTMKFANCGNKFAVGLESGQVLMLDMSSHATLFQTSSLSSSSSQVITVFLQVVPQINTVIGSPKNSRSENPKESLELLFTLTKDGQVSVVDSTSGIIINSRPMSTKKARVAISMYVIDAAVSETFGEKLMDVDYNSSKSDSRTNEDPNGTMKQRFEQTSSGSLNSSELLSDPLLVICYEEAVRLYSFKSLIQGDGNCNRKVKLGKRCCWSTIFKKRDEKSCGLVLLYQTGDLEIRSLPDLEVIAGSSLMSILRWSFKTNMEKIMSSYDNGQITMVSGSEIAFLSLLGCENEFRIPKSLPCLHDKVLAAAADAATNLSASQKKKQDSSSRILGGFIKGIKGGKTENSIDIPDNIVRTNRGFLEEYFLKDPFSEPSVSTLDSQELELSIDDIEIDDNPPASSSSYNVVLNTSDTKKNTRKGENKEREKLFDGSTNDVKPRVRTTQEILTQYKFGGDAAAAAAHARDKLSERQEKLERIRKNTEELQSGAENFAALANELVRTMESKKWWKL</sequence>
<evidence type="ECO:0000313" key="4">
    <source>
        <dbReference type="EMBL" id="KAG0503228.1"/>
    </source>
</evidence>